<name>A0A2T9Y4C2_9FUNG</name>
<dbReference type="GO" id="GO:0003676">
    <property type="term" value="F:nucleic acid binding"/>
    <property type="evidence" value="ECO:0007669"/>
    <property type="project" value="InterPro"/>
</dbReference>
<comment type="similarity">
    <text evidence="1">Belongs to the RCAN family.</text>
</comment>
<feature type="region of interest" description="Disordered" evidence="2">
    <location>
        <begin position="165"/>
        <end position="227"/>
    </location>
</feature>
<dbReference type="GO" id="GO:0019722">
    <property type="term" value="P:calcium-mediated signaling"/>
    <property type="evidence" value="ECO:0007669"/>
    <property type="project" value="InterPro"/>
</dbReference>
<keyword evidence="4" id="KW-1185">Reference proteome</keyword>
<dbReference type="Gene3D" id="3.30.70.330">
    <property type="match status" value="1"/>
</dbReference>
<reference evidence="3 4" key="1">
    <citation type="journal article" date="2018" name="MBio">
        <title>Comparative Genomics Reveals the Core Gene Toolbox for the Fungus-Insect Symbiosis.</title>
        <authorList>
            <person name="Wang Y."/>
            <person name="Stata M."/>
            <person name="Wang W."/>
            <person name="Stajich J.E."/>
            <person name="White M.M."/>
            <person name="Moncalvo J.M."/>
        </authorList>
    </citation>
    <scope>NUCLEOTIDE SEQUENCE [LARGE SCALE GENOMIC DNA]</scope>
    <source>
        <strain evidence="3 4">AUS-77-4</strain>
    </source>
</reference>
<dbReference type="Proteomes" id="UP000245699">
    <property type="component" value="Unassembled WGS sequence"/>
</dbReference>
<dbReference type="STRING" id="61424.A0A2T9Y4C2"/>
<accession>A0A2T9Y4C2</accession>
<gene>
    <name evidence="3" type="ORF">BB559_006191</name>
</gene>
<dbReference type="GO" id="GO:0005634">
    <property type="term" value="C:nucleus"/>
    <property type="evidence" value="ECO:0007669"/>
    <property type="project" value="TreeGrafter"/>
</dbReference>
<dbReference type="OrthoDB" id="17212at2759"/>
<dbReference type="InterPro" id="IPR012677">
    <property type="entry name" value="Nucleotide-bd_a/b_plait_sf"/>
</dbReference>
<dbReference type="GO" id="GO:0005737">
    <property type="term" value="C:cytoplasm"/>
    <property type="evidence" value="ECO:0007669"/>
    <property type="project" value="TreeGrafter"/>
</dbReference>
<dbReference type="InterPro" id="IPR006931">
    <property type="entry name" value="Calcipressin"/>
</dbReference>
<dbReference type="PANTHER" id="PTHR10300:SF14">
    <property type="entry name" value="PROTEIN SARAH"/>
    <property type="match status" value="1"/>
</dbReference>
<organism evidence="3 4">
    <name type="scientific">Furculomyces boomerangus</name>
    <dbReference type="NCBI Taxonomy" id="61424"/>
    <lineage>
        <taxon>Eukaryota</taxon>
        <taxon>Fungi</taxon>
        <taxon>Fungi incertae sedis</taxon>
        <taxon>Zoopagomycota</taxon>
        <taxon>Kickxellomycotina</taxon>
        <taxon>Harpellomycetes</taxon>
        <taxon>Harpellales</taxon>
        <taxon>Harpellaceae</taxon>
        <taxon>Furculomyces</taxon>
    </lineage>
</organism>
<dbReference type="SUPFAM" id="SSF54928">
    <property type="entry name" value="RNA-binding domain, RBD"/>
    <property type="match status" value="1"/>
</dbReference>
<dbReference type="GO" id="GO:0008597">
    <property type="term" value="F:calcium-dependent protein serine/threonine phosphatase regulator activity"/>
    <property type="evidence" value="ECO:0007669"/>
    <property type="project" value="TreeGrafter"/>
</dbReference>
<sequence>MTNKKNIGSIIECSNSLVILFTKYNNTAADLLYEKLKEFGDIYHFSKLKSFSRCLVVYRTTIEAKKAKESLENYEIEPGNKLRMYFSLHTPLSYTTNSFLEVPKSEKLMLISPPGSPIIGWTQNPEDSPNKTYMDDNLVKALEELKSGVYKLDMDDVESVVSFNLDNGESSSSRIEQDFGPQSSEQLDFSDEENEFEFSSPESNASDEETQNQTPEDIELNDSDKKKEKTKFLKPTFIIEDFDTAQSQHDGPRNKISRAIHSRPVTPIPRTCMPPN</sequence>
<evidence type="ECO:0000313" key="4">
    <source>
        <dbReference type="Proteomes" id="UP000245699"/>
    </source>
</evidence>
<protein>
    <recommendedName>
        <fullName evidence="5">Calcipressin</fullName>
    </recommendedName>
</protein>
<evidence type="ECO:0008006" key="5">
    <source>
        <dbReference type="Google" id="ProtNLM"/>
    </source>
</evidence>
<evidence type="ECO:0000313" key="3">
    <source>
        <dbReference type="EMBL" id="PVU87181.1"/>
    </source>
</evidence>
<feature type="compositionally biased region" description="Polar residues" evidence="2">
    <location>
        <begin position="165"/>
        <end position="187"/>
    </location>
</feature>
<dbReference type="EMBL" id="MBFT01000793">
    <property type="protein sequence ID" value="PVU87181.1"/>
    <property type="molecule type" value="Genomic_DNA"/>
</dbReference>
<dbReference type="PANTHER" id="PTHR10300">
    <property type="entry name" value="CALCIPRESSIN"/>
    <property type="match status" value="1"/>
</dbReference>
<evidence type="ECO:0000256" key="1">
    <source>
        <dbReference type="ARBA" id="ARBA00008209"/>
    </source>
</evidence>
<evidence type="ECO:0000256" key="2">
    <source>
        <dbReference type="SAM" id="MobiDB-lite"/>
    </source>
</evidence>
<comment type="caution">
    <text evidence="3">The sequence shown here is derived from an EMBL/GenBank/DDBJ whole genome shotgun (WGS) entry which is preliminary data.</text>
</comment>
<dbReference type="AlphaFoldDB" id="A0A2T9Y4C2"/>
<dbReference type="InterPro" id="IPR035979">
    <property type="entry name" value="RBD_domain_sf"/>
</dbReference>
<dbReference type="Pfam" id="PF04847">
    <property type="entry name" value="Calcipressin"/>
    <property type="match status" value="1"/>
</dbReference>
<proteinExistence type="inferred from homology"/>
<feature type="compositionally biased region" description="Acidic residues" evidence="2">
    <location>
        <begin position="205"/>
        <end position="221"/>
    </location>
</feature>